<dbReference type="EMBL" id="JAUQSY010000003">
    <property type="protein sequence ID" value="MDO7874311.1"/>
    <property type="molecule type" value="Genomic_DNA"/>
</dbReference>
<name>A0ABT9B7R2_9BACT</name>
<organism evidence="1 2">
    <name type="scientific">Hymenobacter aranciens</name>
    <dbReference type="NCBI Taxonomy" id="3063996"/>
    <lineage>
        <taxon>Bacteria</taxon>
        <taxon>Pseudomonadati</taxon>
        <taxon>Bacteroidota</taxon>
        <taxon>Cytophagia</taxon>
        <taxon>Cytophagales</taxon>
        <taxon>Hymenobacteraceae</taxon>
        <taxon>Hymenobacter</taxon>
    </lineage>
</organism>
<sequence length="447" mass="51909">MQRIFNIPTTLATLRAQLTHHPEYSILTKPTHWDKVCYLLDLLWNNHIYDRSAKRGQPKQLCSATLAALMGKRYWLLIQRMLTENGIILAADSYQVGSFAKSYQLAEEHQAAPAFCVFNQSSKFADKLAHRNELNEQQRYLQQQLQTVTVRYGEAITHILAASSPMPLMWLQFDVNDADEINAHFEAVSAHINEHPDRNQLMVRFVSIFKLHTRQFFFFVDNKGRRAHTNITNLPTDLRQFLVLDGHTDLLNTDIPASQLVFACIPLIEHYLTIEHGIPRDVARWVELATSGQAYEQLHEIIYSRAIADPAERKEFKGRFFQRVYYCQRFLNEGPNAYPESVAIAKHFPNVMRFILEIKKDDYKHFAIGMQQRESEMVINRFGKQAKTWMLPVLTIHDSVVVPAAWGRNVLQWFTSAFAALDIKIKMTLEPYTAQALRIHDQQYELF</sequence>
<proteinExistence type="predicted"/>
<evidence type="ECO:0000313" key="1">
    <source>
        <dbReference type="EMBL" id="MDO7874311.1"/>
    </source>
</evidence>
<evidence type="ECO:0008006" key="3">
    <source>
        <dbReference type="Google" id="ProtNLM"/>
    </source>
</evidence>
<dbReference type="RefSeq" id="WP_305005624.1">
    <property type="nucleotide sequence ID" value="NZ_JAUQSY010000003.1"/>
</dbReference>
<protein>
    <recommendedName>
        <fullName evidence="3">DNA-directed DNA polymerase family A palm domain-containing protein</fullName>
    </recommendedName>
</protein>
<accession>A0ABT9B7R2</accession>
<evidence type="ECO:0000313" key="2">
    <source>
        <dbReference type="Proteomes" id="UP001176429"/>
    </source>
</evidence>
<gene>
    <name evidence="1" type="ORF">Q5H93_06170</name>
</gene>
<dbReference type="Proteomes" id="UP001176429">
    <property type="component" value="Unassembled WGS sequence"/>
</dbReference>
<keyword evidence="2" id="KW-1185">Reference proteome</keyword>
<comment type="caution">
    <text evidence="1">The sequence shown here is derived from an EMBL/GenBank/DDBJ whole genome shotgun (WGS) entry which is preliminary data.</text>
</comment>
<reference evidence="1" key="1">
    <citation type="submission" date="2023-07" db="EMBL/GenBank/DDBJ databases">
        <authorList>
            <person name="Kim M.K."/>
        </authorList>
    </citation>
    <scope>NUCLEOTIDE SEQUENCE</scope>
    <source>
        <strain evidence="1">ASUV-10-1</strain>
    </source>
</reference>